<sequence>MKSVLKAAFGCETGIQRLILTVVGARSCSCPWFVSAVRGSCSRRSTFGFPLLSTSPVRVLCKLASTVAPPAFCCPSRFSAIRPSLQFAALKLLVISCCINWISWNWEYDHADGCDA</sequence>
<reference evidence="1 2" key="1">
    <citation type="journal article" date="2023" name="Plants (Basel)">
        <title>Bridging the Gap: Combining Genomics and Transcriptomics Approaches to Understand Stylosanthes scabra, an Orphan Legume from the Brazilian Caatinga.</title>
        <authorList>
            <person name="Ferreira-Neto J.R.C."/>
            <person name="da Silva M.D."/>
            <person name="Binneck E."/>
            <person name="de Melo N.F."/>
            <person name="da Silva R.H."/>
            <person name="de Melo A.L.T.M."/>
            <person name="Pandolfi V."/>
            <person name="Bustamante F.O."/>
            <person name="Brasileiro-Vidal A.C."/>
            <person name="Benko-Iseppon A.M."/>
        </authorList>
    </citation>
    <scope>NUCLEOTIDE SEQUENCE [LARGE SCALE GENOMIC DNA]</scope>
    <source>
        <tissue evidence="1">Leaves</tissue>
    </source>
</reference>
<evidence type="ECO:0000313" key="2">
    <source>
        <dbReference type="Proteomes" id="UP001341840"/>
    </source>
</evidence>
<keyword evidence="2" id="KW-1185">Reference proteome</keyword>
<proteinExistence type="predicted"/>
<gene>
    <name evidence="1" type="ORF">PIB30_034603</name>
</gene>
<organism evidence="1 2">
    <name type="scientific">Stylosanthes scabra</name>
    <dbReference type="NCBI Taxonomy" id="79078"/>
    <lineage>
        <taxon>Eukaryota</taxon>
        <taxon>Viridiplantae</taxon>
        <taxon>Streptophyta</taxon>
        <taxon>Embryophyta</taxon>
        <taxon>Tracheophyta</taxon>
        <taxon>Spermatophyta</taxon>
        <taxon>Magnoliopsida</taxon>
        <taxon>eudicotyledons</taxon>
        <taxon>Gunneridae</taxon>
        <taxon>Pentapetalae</taxon>
        <taxon>rosids</taxon>
        <taxon>fabids</taxon>
        <taxon>Fabales</taxon>
        <taxon>Fabaceae</taxon>
        <taxon>Papilionoideae</taxon>
        <taxon>50 kb inversion clade</taxon>
        <taxon>dalbergioids sensu lato</taxon>
        <taxon>Dalbergieae</taxon>
        <taxon>Pterocarpus clade</taxon>
        <taxon>Stylosanthes</taxon>
    </lineage>
</organism>
<protein>
    <submittedName>
        <fullName evidence="1">Uncharacterized protein</fullName>
    </submittedName>
</protein>
<comment type="caution">
    <text evidence="1">The sequence shown here is derived from an EMBL/GenBank/DDBJ whole genome shotgun (WGS) entry which is preliminary data.</text>
</comment>
<dbReference type="EMBL" id="JASCZI010151196">
    <property type="protein sequence ID" value="MED6170803.1"/>
    <property type="molecule type" value="Genomic_DNA"/>
</dbReference>
<accession>A0ABU6VE49</accession>
<evidence type="ECO:0000313" key="1">
    <source>
        <dbReference type="EMBL" id="MED6170803.1"/>
    </source>
</evidence>
<dbReference type="Proteomes" id="UP001341840">
    <property type="component" value="Unassembled WGS sequence"/>
</dbReference>
<name>A0ABU6VE49_9FABA</name>